<proteinExistence type="predicted"/>
<evidence type="ECO:0000313" key="1">
    <source>
        <dbReference type="EMBL" id="KAK4326836.1"/>
    </source>
</evidence>
<protein>
    <recommendedName>
        <fullName evidence="3">Nuclease HARBI1</fullName>
    </recommendedName>
</protein>
<dbReference type="Proteomes" id="UP001292094">
    <property type="component" value="Unassembled WGS sequence"/>
</dbReference>
<evidence type="ECO:0008006" key="3">
    <source>
        <dbReference type="Google" id="ProtNLM"/>
    </source>
</evidence>
<organism evidence="1 2">
    <name type="scientific">Petrolisthes manimaculis</name>
    <dbReference type="NCBI Taxonomy" id="1843537"/>
    <lineage>
        <taxon>Eukaryota</taxon>
        <taxon>Metazoa</taxon>
        <taxon>Ecdysozoa</taxon>
        <taxon>Arthropoda</taxon>
        <taxon>Crustacea</taxon>
        <taxon>Multicrustacea</taxon>
        <taxon>Malacostraca</taxon>
        <taxon>Eumalacostraca</taxon>
        <taxon>Eucarida</taxon>
        <taxon>Decapoda</taxon>
        <taxon>Pleocyemata</taxon>
        <taxon>Anomura</taxon>
        <taxon>Galatheoidea</taxon>
        <taxon>Porcellanidae</taxon>
        <taxon>Petrolisthes</taxon>
    </lineage>
</organism>
<comment type="caution">
    <text evidence="1">The sequence shown here is derived from an EMBL/GenBank/DDBJ whole genome shotgun (WGS) entry which is preliminary data.</text>
</comment>
<gene>
    <name evidence="1" type="ORF">Pmani_002668</name>
</gene>
<evidence type="ECO:0000313" key="2">
    <source>
        <dbReference type="Proteomes" id="UP001292094"/>
    </source>
</evidence>
<reference evidence="1" key="1">
    <citation type="submission" date="2023-11" db="EMBL/GenBank/DDBJ databases">
        <title>Genome assemblies of two species of porcelain crab, Petrolisthes cinctipes and Petrolisthes manimaculis (Anomura: Porcellanidae).</title>
        <authorList>
            <person name="Angst P."/>
        </authorList>
    </citation>
    <scope>NUCLEOTIDE SEQUENCE</scope>
    <source>
        <strain evidence="1">PB745_02</strain>
        <tissue evidence="1">Gill</tissue>
    </source>
</reference>
<dbReference type="EMBL" id="JAWZYT010000193">
    <property type="protein sequence ID" value="KAK4326836.1"/>
    <property type="molecule type" value="Genomic_DNA"/>
</dbReference>
<sequence length="136" mass="15691">MSQVTVTAAAYLVIRNARKTRKRKHRWWKKELFIGNVTAHNDFLGRLLANDQSLFTNFSRMSVEDFNILLEKVGPKIMKSDTNCREAIPPKIRLLVTLRFLATGDIYQSLMYLFKISEPTISRTVPEVTVTLVLFS</sequence>
<accession>A0AAE1QHF3</accession>
<dbReference type="AlphaFoldDB" id="A0AAE1QHF3"/>
<name>A0AAE1QHF3_9EUCA</name>
<keyword evidence="2" id="KW-1185">Reference proteome</keyword>